<dbReference type="InterPro" id="IPR012938">
    <property type="entry name" value="Glc/Sorbosone_DH"/>
</dbReference>
<dbReference type="Gene3D" id="2.120.10.30">
    <property type="entry name" value="TolB, C-terminal domain"/>
    <property type="match status" value="1"/>
</dbReference>
<dbReference type="InterPro" id="IPR011041">
    <property type="entry name" value="Quinoprot_gluc/sorb_DH_b-prop"/>
</dbReference>
<gene>
    <name evidence="3" type="ORF">H4W30_002005</name>
</gene>
<name>A0ABR9L477_9PSEU</name>
<dbReference type="PROSITE" id="PS50093">
    <property type="entry name" value="PKD"/>
    <property type="match status" value="1"/>
</dbReference>
<evidence type="ECO:0000313" key="3">
    <source>
        <dbReference type="EMBL" id="MBE1574961.1"/>
    </source>
</evidence>
<accession>A0ABR9L477</accession>
<feature type="domain" description="PKD" evidence="2">
    <location>
        <begin position="435"/>
        <end position="461"/>
    </location>
</feature>
<dbReference type="Gene3D" id="2.60.40.10">
    <property type="entry name" value="Immunoglobulins"/>
    <property type="match status" value="1"/>
</dbReference>
<dbReference type="Pfam" id="PF08310">
    <property type="entry name" value="LGFP"/>
    <property type="match status" value="5"/>
</dbReference>
<dbReference type="SUPFAM" id="SSF49299">
    <property type="entry name" value="PKD domain"/>
    <property type="match status" value="1"/>
</dbReference>
<feature type="chain" id="PRO_5046742931" evidence="1">
    <location>
        <begin position="32"/>
        <end position="941"/>
    </location>
</feature>
<dbReference type="Pfam" id="PF07995">
    <property type="entry name" value="GSDH"/>
    <property type="match status" value="1"/>
</dbReference>
<dbReference type="InterPro" id="IPR013207">
    <property type="entry name" value="LGFP"/>
</dbReference>
<dbReference type="InterPro" id="IPR022409">
    <property type="entry name" value="PKD/Chitinase_dom"/>
</dbReference>
<dbReference type="CDD" id="cd00146">
    <property type="entry name" value="PKD"/>
    <property type="match status" value="1"/>
</dbReference>
<dbReference type="Pfam" id="PF18911">
    <property type="entry name" value="PKD_4"/>
    <property type="match status" value="1"/>
</dbReference>
<dbReference type="PANTHER" id="PTHR19328:SF13">
    <property type="entry name" value="HIPL1 PROTEIN"/>
    <property type="match status" value="1"/>
</dbReference>
<keyword evidence="1" id="KW-0732">Signal</keyword>
<keyword evidence="4" id="KW-1185">Reference proteome</keyword>
<reference evidence="3 4" key="1">
    <citation type="submission" date="2020-10" db="EMBL/GenBank/DDBJ databases">
        <title>Sequencing the genomes of 1000 actinobacteria strains.</title>
        <authorList>
            <person name="Klenk H.-P."/>
        </authorList>
    </citation>
    <scope>NUCLEOTIDE SEQUENCE [LARGE SCALE GENOMIC DNA]</scope>
    <source>
        <strain evidence="3 4">DSM 46661</strain>
    </source>
</reference>
<dbReference type="Proteomes" id="UP000656548">
    <property type="component" value="Unassembled WGS sequence"/>
</dbReference>
<evidence type="ECO:0000313" key="4">
    <source>
        <dbReference type="Proteomes" id="UP000656548"/>
    </source>
</evidence>
<evidence type="ECO:0000259" key="2">
    <source>
        <dbReference type="PROSITE" id="PS50093"/>
    </source>
</evidence>
<proteinExistence type="predicted"/>
<dbReference type="PANTHER" id="PTHR19328">
    <property type="entry name" value="HEDGEHOG-INTERACTING PROTEIN"/>
    <property type="match status" value="1"/>
</dbReference>
<dbReference type="InterPro" id="IPR011042">
    <property type="entry name" value="6-blade_b-propeller_TolB-like"/>
</dbReference>
<dbReference type="SMART" id="SM00089">
    <property type="entry name" value="PKD"/>
    <property type="match status" value="1"/>
</dbReference>
<dbReference type="EMBL" id="JADBEJ010000002">
    <property type="protein sequence ID" value="MBE1574961.1"/>
    <property type="molecule type" value="Genomic_DNA"/>
</dbReference>
<dbReference type="RefSeq" id="WP_192742598.1">
    <property type="nucleotide sequence ID" value="NZ_JADBEJ010000002.1"/>
</dbReference>
<dbReference type="InterPro" id="IPR013783">
    <property type="entry name" value="Ig-like_fold"/>
</dbReference>
<organism evidence="3 4">
    <name type="scientific">Amycolatopsis roodepoortensis</name>
    <dbReference type="NCBI Taxonomy" id="700274"/>
    <lineage>
        <taxon>Bacteria</taxon>
        <taxon>Bacillati</taxon>
        <taxon>Actinomycetota</taxon>
        <taxon>Actinomycetes</taxon>
        <taxon>Pseudonocardiales</taxon>
        <taxon>Pseudonocardiaceae</taxon>
        <taxon>Amycolatopsis</taxon>
    </lineage>
</organism>
<dbReference type="InterPro" id="IPR035986">
    <property type="entry name" value="PKD_dom_sf"/>
</dbReference>
<dbReference type="InterPro" id="IPR000601">
    <property type="entry name" value="PKD_dom"/>
</dbReference>
<comment type="caution">
    <text evidence="3">The sequence shown here is derived from an EMBL/GenBank/DDBJ whole genome shotgun (WGS) entry which is preliminary data.</text>
</comment>
<protein>
    <submittedName>
        <fullName evidence="3">Glucose/arabinose dehydrogenase</fullName>
    </submittedName>
</protein>
<feature type="signal peptide" evidence="1">
    <location>
        <begin position="1"/>
        <end position="31"/>
    </location>
</feature>
<sequence length="941" mass="99944">MPSRFRALCQAVAVVLLATVLVPSTSTPAAAAPLLPSGFVLRDQQSGQAPYDLTDFAYLPDGSILTTGKAGKVAWVSTTGRIREIANLTDVRTASDLGLTGIAIAPDFATSRKIYTARAVNQAGGGFVLRASSWTVSGAAEPTGLTGEKILIEGPGNTDVHGITGVVAAPDGTVWVSIGDSARFQGAADPFALNVYDLDTIYGKIFHVTSDGAGVPDNPYYAAANPDSVRSKVFATGFRSPFRFSIDASTGLPVVGDVGWGTWEEVGFVQKGANHGWPCFEGNQRTDGYSAMPQCASAVNTPPMLAIPHGQGPDNGNSVTGGIVYNGESYPEEYLGAYFFGDYATQKLWTAKYDTQGRVVRPPETPPKFSGIGGPVKFAAAANGDIVYADIYTGLLRRLSYTTGNKAPIAVATSETNPGTRTVSFDGSGSYDFDGDRLTYEWDFGDGTTGTGEKVSHTYAAGTERFTAELTVKDGLQASGSTNIAVAPGNHSPKLTMTDPGGSLFAVGEEVEVGATVIDVEDGDLPVTWTTLVRHCPENAVCHAHPAESGTGPAFAMPFTDHTDSNLEFTASATDSAGVTVLKTYVAKPREHRLTLTGNVAAALGITAEGGAASAMVAEGATVEIQAAEVASDGASTFTGWSTGAAARLTTITMGAADQTITANYSTPIDRRYRDEPALAQRLGAPTAPEAVDGTVRFRTYERGRLYWSKDTGVRQIEGEILKMYLAAGGHVKFGPPATDEQSTPDGVGRYNHFPVWPGVMQASIYYTVGTGAHAVYGMIRRKWAALGWEHGPMGYPATDEMGTPDGVARYNHFSKNASIYYTLQTDARAVWGRIRVKWAALGWEHGPMGYPTTDETPTPDGVGRYNHFTKGGSIYWTPSTDAQGVYGAIRQRWAALGWEHSYLRYPTSDEFSVSGGRRNNFQGGYVFWNGTTGAVTDRRW</sequence>
<dbReference type="SUPFAM" id="SSF50952">
    <property type="entry name" value="Soluble quinoprotein glucose dehydrogenase"/>
    <property type="match status" value="1"/>
</dbReference>
<evidence type="ECO:0000256" key="1">
    <source>
        <dbReference type="SAM" id="SignalP"/>
    </source>
</evidence>